<dbReference type="PANTHER" id="PTHR43943">
    <property type="entry name" value="DEHYDROGENASE/REDUCTASE (SDR FAMILY) MEMBER 4"/>
    <property type="match status" value="1"/>
</dbReference>
<accession>A0A7I8JKA8</accession>
<dbReference type="EMBL" id="CACRZD030000014">
    <property type="protein sequence ID" value="CAA6670559.1"/>
    <property type="molecule type" value="Genomic_DNA"/>
</dbReference>
<protein>
    <submittedName>
        <fullName evidence="2">Uncharacterized protein</fullName>
    </submittedName>
</protein>
<dbReference type="AlphaFoldDB" id="A0A7I8JKA8"/>
<dbReference type="Pfam" id="PF13561">
    <property type="entry name" value="adh_short_C2"/>
    <property type="match status" value="1"/>
</dbReference>
<organism evidence="2">
    <name type="scientific">Spirodela intermedia</name>
    <name type="common">Intermediate duckweed</name>
    <dbReference type="NCBI Taxonomy" id="51605"/>
    <lineage>
        <taxon>Eukaryota</taxon>
        <taxon>Viridiplantae</taxon>
        <taxon>Streptophyta</taxon>
        <taxon>Embryophyta</taxon>
        <taxon>Tracheophyta</taxon>
        <taxon>Spermatophyta</taxon>
        <taxon>Magnoliopsida</taxon>
        <taxon>Liliopsida</taxon>
        <taxon>Araceae</taxon>
        <taxon>Lemnoideae</taxon>
        <taxon>Spirodela</taxon>
    </lineage>
</organism>
<evidence type="ECO:0000313" key="3">
    <source>
        <dbReference type="Proteomes" id="UP001189122"/>
    </source>
</evidence>
<gene>
    <name evidence="2" type="ORF">SI7747_14016964</name>
</gene>
<evidence type="ECO:0000313" key="2">
    <source>
        <dbReference type="EMBL" id="CAA2631316.1"/>
    </source>
</evidence>
<dbReference type="SUPFAM" id="SSF51735">
    <property type="entry name" value="NAD(P)-binding Rossmann-fold domains"/>
    <property type="match status" value="1"/>
</dbReference>
<dbReference type="PANTHER" id="PTHR43943:SF2">
    <property type="entry name" value="DEHYDROGENASE_REDUCTASE 4"/>
    <property type="match status" value="1"/>
</dbReference>
<evidence type="ECO:0000256" key="1">
    <source>
        <dbReference type="ARBA" id="ARBA00006484"/>
    </source>
</evidence>
<dbReference type="PROSITE" id="PS00061">
    <property type="entry name" value="ADH_SHORT"/>
    <property type="match status" value="1"/>
</dbReference>
<keyword evidence="3" id="KW-1185">Reference proteome</keyword>
<name>A0A7I8JKA8_SPIIN</name>
<dbReference type="PRINTS" id="PR00080">
    <property type="entry name" value="SDRFAMILY"/>
</dbReference>
<dbReference type="InterPro" id="IPR002347">
    <property type="entry name" value="SDR_fam"/>
</dbReference>
<dbReference type="EMBL" id="LR743601">
    <property type="protein sequence ID" value="CAA2631316.1"/>
    <property type="molecule type" value="Genomic_DNA"/>
</dbReference>
<sequence length="196" mass="21492">MAVTEQMKELEETLIIRNRKGVIMWKVRDYQQEGWMASGPLINLIMGKHIDIVVSNAAANPTLDHILAIEESSLDKLWEINVKALILLLKDVAPYLCKGSFVILISSVAGYQPGQSMSMYAVTKMALLGLTKALAAEMSPNTNVNYIAPRFVPSHLLRSNPIVNQSFSGVIKNQILFNKLGTTSDMGAAAVFLASE</sequence>
<dbReference type="Gene3D" id="3.40.50.720">
    <property type="entry name" value="NAD(P)-binding Rossmann-like Domain"/>
    <property type="match status" value="1"/>
</dbReference>
<proteinExistence type="inferred from homology"/>
<reference evidence="2 3" key="1">
    <citation type="submission" date="2019-12" db="EMBL/GenBank/DDBJ databases">
        <authorList>
            <person name="Scholz U."/>
            <person name="Mascher M."/>
            <person name="Fiebig A."/>
        </authorList>
    </citation>
    <scope>NUCLEOTIDE SEQUENCE</scope>
</reference>
<dbReference type="PRINTS" id="PR00081">
    <property type="entry name" value="GDHRDH"/>
</dbReference>
<dbReference type="InterPro" id="IPR020904">
    <property type="entry name" value="Sc_DH/Rdtase_CS"/>
</dbReference>
<dbReference type="InterPro" id="IPR036291">
    <property type="entry name" value="NAD(P)-bd_dom_sf"/>
</dbReference>
<comment type="similarity">
    <text evidence="1">Belongs to the short-chain dehydrogenases/reductases (SDR) family.</text>
</comment>
<dbReference type="Proteomes" id="UP001189122">
    <property type="component" value="Unassembled WGS sequence"/>
</dbReference>